<evidence type="ECO:0000313" key="3">
    <source>
        <dbReference type="EMBL" id="PWL40466.1"/>
    </source>
</evidence>
<evidence type="ECO:0000256" key="1">
    <source>
        <dbReference type="ARBA" id="ARBA00005995"/>
    </source>
</evidence>
<evidence type="ECO:0000313" key="4">
    <source>
        <dbReference type="Proteomes" id="UP000245762"/>
    </source>
</evidence>
<dbReference type="InterPro" id="IPR002937">
    <property type="entry name" value="Amino_oxidase"/>
</dbReference>
<name>A0A316L3P5_9FLAO</name>
<evidence type="ECO:0000259" key="2">
    <source>
        <dbReference type="Pfam" id="PF01593"/>
    </source>
</evidence>
<reference evidence="3 4" key="1">
    <citation type="submission" date="2018-05" db="EMBL/GenBank/DDBJ databases">
        <title>Complete genome sequence of Flagellimonas aquimarina ECD12 isolated from seaweed Ecklonia cava.</title>
        <authorList>
            <person name="Choi S."/>
            <person name="Seong C."/>
        </authorList>
    </citation>
    <scope>NUCLEOTIDE SEQUENCE [LARGE SCALE GENOMIC DNA]</scope>
    <source>
        <strain evidence="3 4">ECD12</strain>
    </source>
</reference>
<dbReference type="SUPFAM" id="SSF51905">
    <property type="entry name" value="FAD/NAD(P)-binding domain"/>
    <property type="match status" value="1"/>
</dbReference>
<organism evidence="3 4">
    <name type="scientific">Flagellimonas aquimarina</name>
    <dbReference type="NCBI Taxonomy" id="2201895"/>
    <lineage>
        <taxon>Bacteria</taxon>
        <taxon>Pseudomonadati</taxon>
        <taxon>Bacteroidota</taxon>
        <taxon>Flavobacteriia</taxon>
        <taxon>Flavobacteriales</taxon>
        <taxon>Flavobacteriaceae</taxon>
        <taxon>Flagellimonas</taxon>
    </lineage>
</organism>
<comment type="similarity">
    <text evidence="1">Belongs to the flavin monoamine oxidase family.</text>
</comment>
<dbReference type="Proteomes" id="UP000245762">
    <property type="component" value="Unassembled WGS sequence"/>
</dbReference>
<dbReference type="AlphaFoldDB" id="A0A316L3P5"/>
<comment type="caution">
    <text evidence="3">The sequence shown here is derived from an EMBL/GenBank/DDBJ whole genome shotgun (WGS) entry which is preliminary data.</text>
</comment>
<dbReference type="GO" id="GO:0016491">
    <property type="term" value="F:oxidoreductase activity"/>
    <property type="evidence" value="ECO:0007669"/>
    <property type="project" value="InterPro"/>
</dbReference>
<sequence length="351" mass="39477">MKTIHSKYVIVGAGLSGLTTAYSLIENGEEDFIILEARDRIGGRILTKDGIDLGATWFQDHHVNLSKLLDTLSIHKFEQYSKGKSVLVYNTMAPAHYFESQHNGPSAYRIADGSIAVINKLANKLEGKIHLKSIVTSINECDDKISLTTNGKTYFAEKSIITLPPKLASEMDFSPELPKSLLQTMKFTHTWMSNAIKVGILFNKPFWKEKDFSGTVIGQVGSVIELYDHCDHKENTFALMGFINEGLRETKAKIRQEKVLDYLTKYLGEEVKSYTAYFEKDWSKDPQTSCENLKSVYMSPQYGNEIYNEWHCNGKLLFSGTETSPMYGGYLDGAVYSGLNAAKKLLNKELV</sequence>
<dbReference type="PANTHER" id="PTHR43563">
    <property type="entry name" value="AMINE OXIDASE"/>
    <property type="match status" value="1"/>
</dbReference>
<proteinExistence type="inferred from homology"/>
<dbReference type="Gene3D" id="3.50.50.60">
    <property type="entry name" value="FAD/NAD(P)-binding domain"/>
    <property type="match status" value="2"/>
</dbReference>
<keyword evidence="4" id="KW-1185">Reference proteome</keyword>
<feature type="domain" description="Amine oxidase" evidence="2">
    <location>
        <begin position="92"/>
        <end position="345"/>
    </location>
</feature>
<dbReference type="RefSeq" id="WP_109661316.1">
    <property type="nucleotide sequence ID" value="NZ_QGEG01000001.1"/>
</dbReference>
<dbReference type="OrthoDB" id="56323at2"/>
<feature type="domain" description="Amine oxidase" evidence="2">
    <location>
        <begin position="15"/>
        <end position="82"/>
    </location>
</feature>
<dbReference type="PANTHER" id="PTHR43563:SF1">
    <property type="entry name" value="AMINE OXIDASE [FLAVIN-CONTAINING] B"/>
    <property type="match status" value="1"/>
</dbReference>
<dbReference type="InterPro" id="IPR050703">
    <property type="entry name" value="Flavin_MAO"/>
</dbReference>
<dbReference type="EMBL" id="QGEG01000001">
    <property type="protein sequence ID" value="PWL40466.1"/>
    <property type="molecule type" value="Genomic_DNA"/>
</dbReference>
<dbReference type="InterPro" id="IPR036188">
    <property type="entry name" value="FAD/NAD-bd_sf"/>
</dbReference>
<accession>A0A316L3P5</accession>
<dbReference type="Pfam" id="PF01593">
    <property type="entry name" value="Amino_oxidase"/>
    <property type="match status" value="2"/>
</dbReference>
<dbReference type="SUPFAM" id="SSF54373">
    <property type="entry name" value="FAD-linked reductases, C-terminal domain"/>
    <property type="match status" value="1"/>
</dbReference>
<gene>
    <name evidence="3" type="ORF">DKG77_06555</name>
</gene>
<protein>
    <submittedName>
        <fullName evidence="3">Amine oxidoreductase</fullName>
    </submittedName>
</protein>